<evidence type="ECO:0000313" key="2">
    <source>
        <dbReference type="EMBL" id="MDF0589693.1"/>
    </source>
</evidence>
<comment type="caution">
    <text evidence="2">The sequence shown here is derived from an EMBL/GenBank/DDBJ whole genome shotgun (WGS) entry which is preliminary data.</text>
</comment>
<keyword evidence="3" id="KW-1185">Reference proteome</keyword>
<dbReference type="InterPro" id="IPR046738">
    <property type="entry name" value="DUF6788"/>
</dbReference>
<accession>A0ABT5X4W6</accession>
<reference evidence="2 3" key="1">
    <citation type="submission" date="2023-03" db="EMBL/GenBank/DDBJ databases">
        <title>WGS of Methanotrichaceae archaeon Mx.</title>
        <authorList>
            <person name="Sorokin D.Y."/>
            <person name="Merkel A.Y."/>
        </authorList>
    </citation>
    <scope>NUCLEOTIDE SEQUENCE [LARGE SCALE GENOMIC DNA]</scope>
    <source>
        <strain evidence="2 3">Mx</strain>
    </source>
</reference>
<evidence type="ECO:0000259" key="1">
    <source>
        <dbReference type="Pfam" id="PF20586"/>
    </source>
</evidence>
<dbReference type="EMBL" id="JARFPK010000002">
    <property type="protein sequence ID" value="MDF0589693.1"/>
    <property type="molecule type" value="Genomic_DNA"/>
</dbReference>
<sequence>MARQKIVYETGSGEKIVALREDAKRLREEGAKLREIQGMDPGAKEREAEAARLEEEAEDLWNVARLEALSVYQGSIPKKTKKGEATYTYWYASWREGDKVKNVHLGSIRKMDKAAATEKARKLKAVSLGCH</sequence>
<organism evidence="2 3">
    <name type="scientific">Candidatus Methanocrinis natronophilus</name>
    <dbReference type="NCBI Taxonomy" id="3033396"/>
    <lineage>
        <taxon>Archaea</taxon>
        <taxon>Methanobacteriati</taxon>
        <taxon>Methanobacteriota</taxon>
        <taxon>Stenosarchaea group</taxon>
        <taxon>Methanomicrobia</taxon>
        <taxon>Methanotrichales</taxon>
        <taxon>Methanotrichaceae</taxon>
        <taxon>Methanocrinis</taxon>
    </lineage>
</organism>
<proteinExistence type="predicted"/>
<evidence type="ECO:0000313" key="3">
    <source>
        <dbReference type="Proteomes" id="UP001220010"/>
    </source>
</evidence>
<protein>
    <recommendedName>
        <fullName evidence="1">DUF6788 domain-containing protein</fullName>
    </recommendedName>
</protein>
<feature type="domain" description="DUF6788" evidence="1">
    <location>
        <begin position="50"/>
        <end position="106"/>
    </location>
</feature>
<dbReference type="Pfam" id="PF20586">
    <property type="entry name" value="DUF6788"/>
    <property type="match status" value="1"/>
</dbReference>
<gene>
    <name evidence="2" type="ORF">P0O15_00675</name>
</gene>
<dbReference type="Proteomes" id="UP001220010">
    <property type="component" value="Unassembled WGS sequence"/>
</dbReference>
<dbReference type="RefSeq" id="WP_316965455.1">
    <property type="nucleotide sequence ID" value="NZ_JARFPK010000002.1"/>
</dbReference>
<name>A0ABT5X4W6_9EURY</name>